<sequence>MDGLQIVFPPAAAAILCFPVTIIPQLFCAFW</sequence>
<keyword evidence="1" id="KW-0812">Transmembrane</keyword>
<dbReference type="EMBL" id="GBRH01200151">
    <property type="protein sequence ID" value="JAD97744.1"/>
    <property type="molecule type" value="Transcribed_RNA"/>
</dbReference>
<reference evidence="2" key="2">
    <citation type="journal article" date="2015" name="Data Brief">
        <title>Shoot transcriptome of the giant reed, Arundo donax.</title>
        <authorList>
            <person name="Barrero R.A."/>
            <person name="Guerrero F.D."/>
            <person name="Moolhuijzen P."/>
            <person name="Goolsby J.A."/>
            <person name="Tidwell J."/>
            <person name="Bellgard S.E."/>
            <person name="Bellgard M.I."/>
        </authorList>
    </citation>
    <scope>NUCLEOTIDE SEQUENCE</scope>
    <source>
        <tissue evidence="2">Shoot tissue taken approximately 20 cm above the soil surface</tissue>
    </source>
</reference>
<keyword evidence="1" id="KW-1133">Transmembrane helix</keyword>
<feature type="transmembrane region" description="Helical" evidence="1">
    <location>
        <begin position="6"/>
        <end position="30"/>
    </location>
</feature>
<name>A0A0A9EAH0_ARUDO</name>
<accession>A0A0A9EAH0</accession>
<organism evidence="2">
    <name type="scientific">Arundo donax</name>
    <name type="common">Giant reed</name>
    <name type="synonym">Donax arundinaceus</name>
    <dbReference type="NCBI Taxonomy" id="35708"/>
    <lineage>
        <taxon>Eukaryota</taxon>
        <taxon>Viridiplantae</taxon>
        <taxon>Streptophyta</taxon>
        <taxon>Embryophyta</taxon>
        <taxon>Tracheophyta</taxon>
        <taxon>Spermatophyta</taxon>
        <taxon>Magnoliopsida</taxon>
        <taxon>Liliopsida</taxon>
        <taxon>Poales</taxon>
        <taxon>Poaceae</taxon>
        <taxon>PACMAD clade</taxon>
        <taxon>Arundinoideae</taxon>
        <taxon>Arundineae</taxon>
        <taxon>Arundo</taxon>
    </lineage>
</organism>
<dbReference type="AlphaFoldDB" id="A0A0A9EAH0"/>
<reference evidence="2" key="1">
    <citation type="submission" date="2014-09" db="EMBL/GenBank/DDBJ databases">
        <authorList>
            <person name="Magalhaes I.L.F."/>
            <person name="Oliveira U."/>
            <person name="Santos F.R."/>
            <person name="Vidigal T.H.D.A."/>
            <person name="Brescovit A.D."/>
            <person name="Santos A.J."/>
        </authorList>
    </citation>
    <scope>NUCLEOTIDE SEQUENCE</scope>
    <source>
        <tissue evidence="2">Shoot tissue taken approximately 20 cm above the soil surface</tissue>
    </source>
</reference>
<keyword evidence="1" id="KW-0472">Membrane</keyword>
<evidence type="ECO:0000313" key="2">
    <source>
        <dbReference type="EMBL" id="JAD97744.1"/>
    </source>
</evidence>
<protein>
    <submittedName>
        <fullName evidence="2">Uncharacterized protein</fullName>
    </submittedName>
</protein>
<evidence type="ECO:0000256" key="1">
    <source>
        <dbReference type="SAM" id="Phobius"/>
    </source>
</evidence>
<proteinExistence type="predicted"/>